<dbReference type="Pfam" id="PF09588">
    <property type="entry name" value="YqaJ"/>
    <property type="match status" value="1"/>
</dbReference>
<accession>A0A6J8DW72</accession>
<dbReference type="OrthoDB" id="6128191at2759"/>
<name>A0A6J8DW72_MYTCO</name>
<sequence length="169" mass="19570">MNSKGSNVQVESVGIILLKDRPGLGASLDGIVEDPSANIIRGGLEVKYPYGKANFNINDACKDKTFFLKSENGQISLKENHNYFYQVQGQMYVANFKWVDFVVWYGDHEELFVQRILFNKQNWLDKCLSALDLFFKWAVVPELLTRRVERKLTLLSKEQWIKLQSELCE</sequence>
<dbReference type="GO" id="GO:0006281">
    <property type="term" value="P:DNA repair"/>
    <property type="evidence" value="ECO:0007669"/>
    <property type="project" value="UniProtKB-ARBA"/>
</dbReference>
<dbReference type="SUPFAM" id="SSF52980">
    <property type="entry name" value="Restriction endonuclease-like"/>
    <property type="match status" value="1"/>
</dbReference>
<dbReference type="InterPro" id="IPR019080">
    <property type="entry name" value="YqaJ_viral_recombinase"/>
</dbReference>
<keyword evidence="3" id="KW-1185">Reference proteome</keyword>
<evidence type="ECO:0000313" key="2">
    <source>
        <dbReference type="EMBL" id="CAC5411030.1"/>
    </source>
</evidence>
<reference evidence="2 3" key="1">
    <citation type="submission" date="2020-06" db="EMBL/GenBank/DDBJ databases">
        <authorList>
            <person name="Li R."/>
            <person name="Bekaert M."/>
        </authorList>
    </citation>
    <scope>NUCLEOTIDE SEQUENCE [LARGE SCALE GENOMIC DNA]</scope>
    <source>
        <strain evidence="3">wild</strain>
    </source>
</reference>
<dbReference type="EMBL" id="CACVKT020007820">
    <property type="protein sequence ID" value="CAC5411030.1"/>
    <property type="molecule type" value="Genomic_DNA"/>
</dbReference>
<dbReference type="InterPro" id="IPR011335">
    <property type="entry name" value="Restrct_endonuc-II-like"/>
</dbReference>
<evidence type="ECO:0000313" key="3">
    <source>
        <dbReference type="Proteomes" id="UP000507470"/>
    </source>
</evidence>
<dbReference type="Proteomes" id="UP000507470">
    <property type="component" value="Unassembled WGS sequence"/>
</dbReference>
<dbReference type="InterPro" id="IPR011604">
    <property type="entry name" value="PDDEXK-like_dom_sf"/>
</dbReference>
<dbReference type="CDD" id="cd22343">
    <property type="entry name" value="PDDEXK_lambda_exonuclease-like"/>
    <property type="match status" value="1"/>
</dbReference>
<dbReference type="AlphaFoldDB" id="A0A6J8DW72"/>
<evidence type="ECO:0000259" key="1">
    <source>
        <dbReference type="Pfam" id="PF09588"/>
    </source>
</evidence>
<dbReference type="PANTHER" id="PTHR46609">
    <property type="entry name" value="EXONUCLEASE, PHAGE-TYPE/RECB, C-TERMINAL DOMAIN-CONTAINING PROTEIN"/>
    <property type="match status" value="1"/>
</dbReference>
<organism evidence="2 3">
    <name type="scientific">Mytilus coruscus</name>
    <name type="common">Sea mussel</name>
    <dbReference type="NCBI Taxonomy" id="42192"/>
    <lineage>
        <taxon>Eukaryota</taxon>
        <taxon>Metazoa</taxon>
        <taxon>Spiralia</taxon>
        <taxon>Lophotrochozoa</taxon>
        <taxon>Mollusca</taxon>
        <taxon>Bivalvia</taxon>
        <taxon>Autobranchia</taxon>
        <taxon>Pteriomorphia</taxon>
        <taxon>Mytilida</taxon>
        <taxon>Mytiloidea</taxon>
        <taxon>Mytilidae</taxon>
        <taxon>Mytilinae</taxon>
        <taxon>Mytilus</taxon>
    </lineage>
</organism>
<dbReference type="PANTHER" id="PTHR46609:SF8">
    <property type="entry name" value="YQAJ VIRAL RECOMBINASE DOMAIN-CONTAINING PROTEIN"/>
    <property type="match status" value="1"/>
</dbReference>
<gene>
    <name evidence="2" type="ORF">MCOR_44166</name>
</gene>
<dbReference type="InterPro" id="IPR051703">
    <property type="entry name" value="NF-kappa-B_Signaling_Reg"/>
</dbReference>
<feature type="domain" description="YqaJ viral recombinase" evidence="1">
    <location>
        <begin position="7"/>
        <end position="96"/>
    </location>
</feature>
<dbReference type="Gene3D" id="3.90.320.10">
    <property type="match status" value="1"/>
</dbReference>
<proteinExistence type="predicted"/>
<protein>
    <recommendedName>
        <fullName evidence="1">YqaJ viral recombinase domain-containing protein</fullName>
    </recommendedName>
</protein>